<evidence type="ECO:0000256" key="4">
    <source>
        <dbReference type="ARBA" id="ARBA00022737"/>
    </source>
</evidence>
<dbReference type="SUPFAM" id="SSF50978">
    <property type="entry name" value="WD40 repeat-like"/>
    <property type="match status" value="1"/>
</dbReference>
<dbReference type="Pfam" id="PF00400">
    <property type="entry name" value="WD40"/>
    <property type="match status" value="5"/>
</dbReference>
<dbReference type="PANTHER" id="PTHR19845:SF0">
    <property type="entry name" value="KATANIN P80 WD40 REPEAT-CONTAINING SUBUNIT B1"/>
    <property type="match status" value="1"/>
</dbReference>
<feature type="repeat" description="WD" evidence="6">
    <location>
        <begin position="104"/>
        <end position="146"/>
    </location>
</feature>
<dbReference type="GO" id="GO:0007019">
    <property type="term" value="P:microtubule depolymerization"/>
    <property type="evidence" value="ECO:0007669"/>
    <property type="project" value="TreeGrafter"/>
</dbReference>
<dbReference type="PRINTS" id="PR00320">
    <property type="entry name" value="GPROTEINBRPT"/>
</dbReference>
<keyword evidence="4" id="KW-0677">Repeat</keyword>
<dbReference type="InterPro" id="IPR028021">
    <property type="entry name" value="Katanin_C-terminal"/>
</dbReference>
<feature type="domain" description="Katanin p80 subunit C-terminal" evidence="7">
    <location>
        <begin position="423"/>
        <end position="498"/>
    </location>
</feature>
<dbReference type="Gene3D" id="2.130.10.10">
    <property type="entry name" value="YVTN repeat-like/Quinoprotein amine dehydrogenase"/>
    <property type="match status" value="2"/>
</dbReference>
<name>A0A6A5C3Y2_NAEFO</name>
<dbReference type="PROSITE" id="PS50082">
    <property type="entry name" value="WD_REPEATS_2"/>
    <property type="match status" value="5"/>
</dbReference>
<keyword evidence="3 6" id="KW-0853">WD repeat</keyword>
<organism evidence="8 9">
    <name type="scientific">Naegleria fowleri</name>
    <name type="common">Brain eating amoeba</name>
    <dbReference type="NCBI Taxonomy" id="5763"/>
    <lineage>
        <taxon>Eukaryota</taxon>
        <taxon>Discoba</taxon>
        <taxon>Heterolobosea</taxon>
        <taxon>Tetramitia</taxon>
        <taxon>Eutetramitia</taxon>
        <taxon>Vahlkampfiidae</taxon>
        <taxon>Naegleria</taxon>
    </lineage>
</organism>
<dbReference type="VEuPathDB" id="AmoebaDB:FDP41_013350"/>
<reference evidence="8 9" key="1">
    <citation type="journal article" date="2019" name="Sci. Rep.">
        <title>Nanopore sequencing improves the draft genome of the human pathogenic amoeba Naegleria fowleri.</title>
        <authorList>
            <person name="Liechti N."/>
            <person name="Schurch N."/>
            <person name="Bruggmann R."/>
            <person name="Wittwer M."/>
        </authorList>
    </citation>
    <scope>NUCLEOTIDE SEQUENCE [LARGE SCALE GENOMIC DNA]</scope>
    <source>
        <strain evidence="8 9">ATCC 30894</strain>
    </source>
</reference>
<protein>
    <recommendedName>
        <fullName evidence="7">Katanin p80 subunit C-terminal domain-containing protein</fullName>
    </recommendedName>
</protein>
<feature type="repeat" description="WD" evidence="6">
    <location>
        <begin position="59"/>
        <end position="100"/>
    </location>
</feature>
<dbReference type="PANTHER" id="PTHR19845">
    <property type="entry name" value="KATANIN P80 SUBUNIT"/>
    <property type="match status" value="1"/>
</dbReference>
<dbReference type="InterPro" id="IPR020472">
    <property type="entry name" value="WD40_PAC1"/>
</dbReference>
<evidence type="ECO:0000256" key="6">
    <source>
        <dbReference type="PROSITE-ProRule" id="PRU00221"/>
    </source>
</evidence>
<evidence type="ECO:0000313" key="9">
    <source>
        <dbReference type="Proteomes" id="UP000444721"/>
    </source>
</evidence>
<evidence type="ECO:0000256" key="1">
    <source>
        <dbReference type="ARBA" id="ARBA00004245"/>
    </source>
</evidence>
<feature type="repeat" description="WD" evidence="6">
    <location>
        <begin position="151"/>
        <end position="192"/>
    </location>
</feature>
<dbReference type="OrthoDB" id="538223at2759"/>
<dbReference type="InterPro" id="IPR036322">
    <property type="entry name" value="WD40_repeat_dom_sf"/>
</dbReference>
<dbReference type="InterPro" id="IPR015943">
    <property type="entry name" value="WD40/YVTN_repeat-like_dom_sf"/>
</dbReference>
<feature type="repeat" description="WD" evidence="6">
    <location>
        <begin position="16"/>
        <end position="58"/>
    </location>
</feature>
<keyword evidence="5" id="KW-0206">Cytoskeleton</keyword>
<evidence type="ECO:0000256" key="2">
    <source>
        <dbReference type="ARBA" id="ARBA00022490"/>
    </source>
</evidence>
<evidence type="ECO:0000256" key="3">
    <source>
        <dbReference type="ARBA" id="ARBA00022574"/>
    </source>
</evidence>
<dbReference type="Pfam" id="PF13925">
    <property type="entry name" value="Katanin_con80"/>
    <property type="match status" value="1"/>
</dbReference>
<keyword evidence="2" id="KW-0963">Cytoplasm</keyword>
<dbReference type="OMA" id="TINCAHI"/>
<keyword evidence="9" id="KW-1185">Reference proteome</keyword>
<evidence type="ECO:0000256" key="5">
    <source>
        <dbReference type="ARBA" id="ARBA00023212"/>
    </source>
</evidence>
<proteinExistence type="predicted"/>
<accession>A0A6A5C3Y2</accession>
<dbReference type="Proteomes" id="UP000444721">
    <property type="component" value="Unassembled WGS sequence"/>
</dbReference>
<sequence length="513" mass="56483">MFGSESKGRAINLRNFSAHKKQVLCSKIGRKSGQIVATGGEDALVKLWHVANDDPLMSLAGHKSPITCLTFNSTEDVVIAGSESGSIRLWDLNSEQPTSSKTFQGGHRSAVTCVDFHPFASEYFATGSLDTNVKVWDSRVKKDVQSHRGESENYKEPISSLRFTPDGKWIVAGGEDGTIKIYDITTGKKFGQIQSHRSTVTTIDFHPSEFYLATGSADRTVQVLSLEDSIEVVSKSDIFPSGVKSVQFSPEDGSVLLSICDEGMKVHAWNSANMRCIDTIDAKWGDINDVNLHQGLNQIFAVSANPTVTGYVGIWVIPVDSVRPWYNGQDDKKMHFSPQLTKEMVNETLNSSTEDVLNEIRNRKPVSVATTTTTRGEVITVTKVSGERRTPALGVPQTPSSEVIVSSKRKEPANIDIDSFVPENYEEHISTALKASMLLYSSFSGMIEENLQLFNSNSNLAQMDINAEARISKCQACKRGFGEVKRIIIERAADFSQMTDLALLSRRVVKTIK</sequence>
<evidence type="ECO:0000259" key="7">
    <source>
        <dbReference type="Pfam" id="PF13925"/>
    </source>
</evidence>
<dbReference type="PROSITE" id="PS50294">
    <property type="entry name" value="WD_REPEATS_REGION"/>
    <property type="match status" value="4"/>
</dbReference>
<comment type="subcellular location">
    <subcellularLocation>
        <location evidence="1">Cytoplasm</location>
        <location evidence="1">Cytoskeleton</location>
    </subcellularLocation>
</comment>
<dbReference type="GO" id="GO:0008352">
    <property type="term" value="C:katanin complex"/>
    <property type="evidence" value="ECO:0007669"/>
    <property type="project" value="TreeGrafter"/>
</dbReference>
<dbReference type="GeneID" id="68120565"/>
<dbReference type="EMBL" id="VFQX01000018">
    <property type="protein sequence ID" value="KAF0980568.1"/>
    <property type="molecule type" value="Genomic_DNA"/>
</dbReference>
<dbReference type="VEuPathDB" id="AmoebaDB:NF0065230"/>
<evidence type="ECO:0000313" key="8">
    <source>
        <dbReference type="EMBL" id="KAF0980568.1"/>
    </source>
</evidence>
<dbReference type="CDD" id="cd00200">
    <property type="entry name" value="WD40"/>
    <property type="match status" value="1"/>
</dbReference>
<dbReference type="FunFam" id="2.130.10.10:FF:000462">
    <property type="entry name" value="Katanin p80 WD40 repeat-containing subunit B1"/>
    <property type="match status" value="1"/>
</dbReference>
<dbReference type="GO" id="GO:0008017">
    <property type="term" value="F:microtubule binding"/>
    <property type="evidence" value="ECO:0007669"/>
    <property type="project" value="InterPro"/>
</dbReference>
<gene>
    <name evidence="8" type="ORF">FDP41_013350</name>
</gene>
<dbReference type="VEuPathDB" id="AmoebaDB:NfTy_079050"/>
<dbReference type="SMART" id="SM00320">
    <property type="entry name" value="WD40"/>
    <property type="match status" value="6"/>
</dbReference>
<dbReference type="InterPro" id="IPR001680">
    <property type="entry name" value="WD40_rpt"/>
</dbReference>
<dbReference type="AlphaFoldDB" id="A0A6A5C3Y2"/>
<feature type="repeat" description="WD" evidence="6">
    <location>
        <begin position="193"/>
        <end position="234"/>
    </location>
</feature>
<dbReference type="RefSeq" id="XP_044565281.1">
    <property type="nucleotide sequence ID" value="XM_044703972.1"/>
</dbReference>
<comment type="caution">
    <text evidence="8">The sequence shown here is derived from an EMBL/GenBank/DDBJ whole genome shotgun (WGS) entry which is preliminary data.</text>
</comment>